<dbReference type="RefSeq" id="WP_326754475.1">
    <property type="nucleotide sequence ID" value="NZ_CP109134.1"/>
</dbReference>
<dbReference type="GO" id="GO:0008233">
    <property type="term" value="F:peptidase activity"/>
    <property type="evidence" value="ECO:0007669"/>
    <property type="project" value="UniProtKB-KW"/>
</dbReference>
<feature type="signal peptide" evidence="1">
    <location>
        <begin position="1"/>
        <end position="24"/>
    </location>
</feature>
<evidence type="ECO:0000256" key="1">
    <source>
        <dbReference type="SAM" id="SignalP"/>
    </source>
</evidence>
<dbReference type="Proteomes" id="UP001335325">
    <property type="component" value="Chromosome"/>
</dbReference>
<keyword evidence="2" id="KW-0645">Protease</keyword>
<proteinExistence type="predicted"/>
<evidence type="ECO:0000313" key="2">
    <source>
        <dbReference type="EMBL" id="WSD08598.1"/>
    </source>
</evidence>
<protein>
    <submittedName>
        <fullName evidence="2">Serine protease</fullName>
    </submittedName>
</protein>
<dbReference type="InterPro" id="IPR043504">
    <property type="entry name" value="Peptidase_S1_PA_chymotrypsin"/>
</dbReference>
<dbReference type="GeneID" id="91545827"/>
<organism evidence="2 3">
    <name type="scientific">Streptomyces hirsutus</name>
    <dbReference type="NCBI Taxonomy" id="35620"/>
    <lineage>
        <taxon>Bacteria</taxon>
        <taxon>Bacillati</taxon>
        <taxon>Actinomycetota</taxon>
        <taxon>Actinomycetes</taxon>
        <taxon>Kitasatosporales</taxon>
        <taxon>Streptomycetaceae</taxon>
        <taxon>Streptomyces</taxon>
    </lineage>
</organism>
<dbReference type="SUPFAM" id="SSF50494">
    <property type="entry name" value="Trypsin-like serine proteases"/>
    <property type="match status" value="1"/>
</dbReference>
<keyword evidence="2" id="KW-0378">Hydrolase</keyword>
<sequence length="318" mass="31889">MRKPLVVALCALALAGAGVTPAVAAAPTPTGADTATGTGAGAGAGSGSTTVLDAVDGVAGTAADALSGLTGPKAAAVNFAGTVSLSNCSGSVVRLPQSAGSDPALVLTNGHCLESGFPAAGEVLVDRASSRTFGLLNSAGTRVATLRADRLVYATMTDTDAAVYRLSSTYAQIKSTYGIDALTLDSAHPAAGTAISVVSGYWKRIYGCSVDGFAHRLKEGNWTWKDSVRYTPACDTIGGTSGSPVVDDATGKVVAVNNTGNEDGQRCTVNNPCEVDANGVVTVRQGINYAQQTYPFTACFGTGSRLDLGASGCTLPKP</sequence>
<evidence type="ECO:0000313" key="3">
    <source>
        <dbReference type="Proteomes" id="UP001335325"/>
    </source>
</evidence>
<keyword evidence="1" id="KW-0732">Signal</keyword>
<feature type="chain" id="PRO_5046684791" evidence="1">
    <location>
        <begin position="25"/>
        <end position="318"/>
    </location>
</feature>
<dbReference type="EMBL" id="CP109134">
    <property type="protein sequence ID" value="WSD08598.1"/>
    <property type="molecule type" value="Genomic_DNA"/>
</dbReference>
<gene>
    <name evidence="2" type="ORF">OIE73_24635</name>
</gene>
<keyword evidence="3" id="KW-1185">Reference proteome</keyword>
<dbReference type="GO" id="GO:0006508">
    <property type="term" value="P:proteolysis"/>
    <property type="evidence" value="ECO:0007669"/>
    <property type="project" value="UniProtKB-KW"/>
</dbReference>
<dbReference type="Pfam" id="PF13365">
    <property type="entry name" value="Trypsin_2"/>
    <property type="match status" value="1"/>
</dbReference>
<accession>A0ABZ1GT38</accession>
<name>A0ABZ1GT38_9ACTN</name>
<dbReference type="Gene3D" id="2.40.10.10">
    <property type="entry name" value="Trypsin-like serine proteases"/>
    <property type="match status" value="2"/>
</dbReference>
<dbReference type="InterPro" id="IPR009003">
    <property type="entry name" value="Peptidase_S1_PA"/>
</dbReference>
<reference evidence="2 3" key="1">
    <citation type="submission" date="2022-10" db="EMBL/GenBank/DDBJ databases">
        <title>The complete genomes of actinobacterial strains from the NBC collection.</title>
        <authorList>
            <person name="Joergensen T.S."/>
            <person name="Alvarez Arevalo M."/>
            <person name="Sterndorff E.B."/>
            <person name="Faurdal D."/>
            <person name="Vuksanovic O."/>
            <person name="Mourched A.-S."/>
            <person name="Charusanti P."/>
            <person name="Shaw S."/>
            <person name="Blin K."/>
            <person name="Weber T."/>
        </authorList>
    </citation>
    <scope>NUCLEOTIDE SEQUENCE [LARGE SCALE GENOMIC DNA]</scope>
    <source>
        <strain evidence="2 3">NBC 01753</strain>
    </source>
</reference>